<dbReference type="EMBL" id="UZAJ01013776">
    <property type="protein sequence ID" value="VDO68047.1"/>
    <property type="molecule type" value="Genomic_DNA"/>
</dbReference>
<protein>
    <submittedName>
        <fullName evidence="2 4">Uncharacterized protein</fullName>
    </submittedName>
</protein>
<reference evidence="4" key="1">
    <citation type="submission" date="2016-06" db="UniProtKB">
        <authorList>
            <consortium name="WormBaseParasite"/>
        </authorList>
    </citation>
    <scope>IDENTIFICATION</scope>
</reference>
<feature type="compositionally biased region" description="Basic and acidic residues" evidence="1">
    <location>
        <begin position="23"/>
        <end position="33"/>
    </location>
</feature>
<evidence type="ECO:0000313" key="3">
    <source>
        <dbReference type="Proteomes" id="UP000267606"/>
    </source>
</evidence>
<evidence type="ECO:0000313" key="2">
    <source>
        <dbReference type="EMBL" id="VDO68047.1"/>
    </source>
</evidence>
<evidence type="ECO:0000313" key="4">
    <source>
        <dbReference type="WBParaSite" id="OFLC_0001038101-mRNA-1"/>
    </source>
</evidence>
<dbReference type="STRING" id="387005.A0A183HSC0"/>
<feature type="compositionally biased region" description="Polar residues" evidence="1">
    <location>
        <begin position="39"/>
        <end position="72"/>
    </location>
</feature>
<accession>A0A183HSC0</accession>
<feature type="region of interest" description="Disordered" evidence="1">
    <location>
        <begin position="16"/>
        <end position="96"/>
    </location>
</feature>
<organism evidence="4">
    <name type="scientific">Onchocerca flexuosa</name>
    <dbReference type="NCBI Taxonomy" id="387005"/>
    <lineage>
        <taxon>Eukaryota</taxon>
        <taxon>Metazoa</taxon>
        <taxon>Ecdysozoa</taxon>
        <taxon>Nematoda</taxon>
        <taxon>Chromadorea</taxon>
        <taxon>Rhabditida</taxon>
        <taxon>Spirurina</taxon>
        <taxon>Spiruromorpha</taxon>
        <taxon>Filarioidea</taxon>
        <taxon>Onchocercidae</taxon>
        <taxon>Onchocerca</taxon>
    </lineage>
</organism>
<evidence type="ECO:0000256" key="1">
    <source>
        <dbReference type="SAM" id="MobiDB-lite"/>
    </source>
</evidence>
<proteinExistence type="predicted"/>
<dbReference type="AlphaFoldDB" id="A0A183HSC0"/>
<keyword evidence="3" id="KW-1185">Reference proteome</keyword>
<sequence>MRLKFSGKDAIRKTSSSLLNESKNLDEFKPPEAKRHRSSLSSSIRTGLKTEQSKGTITTSVIAMDEASSQENSDGDTTDSLNCLQPSNFSTSNHRWGKNTVRFASSAAFLAGPSTAREKNDQQHISTSHKNGRSVVGDITQSVNAKKLIILGFKR</sequence>
<dbReference type="Proteomes" id="UP000267606">
    <property type="component" value="Unassembled WGS sequence"/>
</dbReference>
<gene>
    <name evidence="2" type="ORF">OFLC_LOCUS10382</name>
</gene>
<name>A0A183HSC0_9BILA</name>
<feature type="compositionally biased region" description="Polar residues" evidence="1">
    <location>
        <begin position="78"/>
        <end position="94"/>
    </location>
</feature>
<reference evidence="2 3" key="2">
    <citation type="submission" date="2018-11" db="EMBL/GenBank/DDBJ databases">
        <authorList>
            <consortium name="Pathogen Informatics"/>
        </authorList>
    </citation>
    <scope>NUCLEOTIDE SEQUENCE [LARGE SCALE GENOMIC DNA]</scope>
</reference>
<dbReference type="WBParaSite" id="OFLC_0001038101-mRNA-1">
    <property type="protein sequence ID" value="OFLC_0001038101-mRNA-1"/>
    <property type="gene ID" value="OFLC_0001038101"/>
</dbReference>